<dbReference type="AlphaFoldDB" id="A0AAV1L3A3"/>
<reference evidence="1 2" key="1">
    <citation type="submission" date="2023-11" db="EMBL/GenBank/DDBJ databases">
        <authorList>
            <person name="Hedman E."/>
            <person name="Englund M."/>
            <person name="Stromberg M."/>
            <person name="Nyberg Akerstrom W."/>
            <person name="Nylinder S."/>
            <person name="Jareborg N."/>
            <person name="Kallberg Y."/>
            <person name="Kronander E."/>
        </authorList>
    </citation>
    <scope>NUCLEOTIDE SEQUENCE [LARGE SCALE GENOMIC DNA]</scope>
</reference>
<protein>
    <submittedName>
        <fullName evidence="1">Uncharacterized protein</fullName>
    </submittedName>
</protein>
<comment type="caution">
    <text evidence="1">The sequence shown here is derived from an EMBL/GenBank/DDBJ whole genome shotgun (WGS) entry which is preliminary data.</text>
</comment>
<sequence>MLQQYYVCSSNGSTRSGKNHALTKYQREIASKCCCVSYGGSAQFWMLFSAQTGKFYKKYSIPSWSSRGENTSAF</sequence>
<dbReference type="EMBL" id="CAVLGL010000084">
    <property type="protein sequence ID" value="CAK1589850.1"/>
    <property type="molecule type" value="Genomic_DNA"/>
</dbReference>
<keyword evidence="2" id="KW-1185">Reference proteome</keyword>
<organism evidence="1 2">
    <name type="scientific">Parnassius mnemosyne</name>
    <name type="common">clouded apollo</name>
    <dbReference type="NCBI Taxonomy" id="213953"/>
    <lineage>
        <taxon>Eukaryota</taxon>
        <taxon>Metazoa</taxon>
        <taxon>Ecdysozoa</taxon>
        <taxon>Arthropoda</taxon>
        <taxon>Hexapoda</taxon>
        <taxon>Insecta</taxon>
        <taxon>Pterygota</taxon>
        <taxon>Neoptera</taxon>
        <taxon>Endopterygota</taxon>
        <taxon>Lepidoptera</taxon>
        <taxon>Glossata</taxon>
        <taxon>Ditrysia</taxon>
        <taxon>Papilionoidea</taxon>
        <taxon>Papilionidae</taxon>
        <taxon>Parnassiinae</taxon>
        <taxon>Parnassini</taxon>
        <taxon>Parnassius</taxon>
        <taxon>Driopa</taxon>
    </lineage>
</organism>
<gene>
    <name evidence="1" type="ORF">PARMNEM_LOCUS10292</name>
</gene>
<proteinExistence type="predicted"/>
<evidence type="ECO:0000313" key="1">
    <source>
        <dbReference type="EMBL" id="CAK1589850.1"/>
    </source>
</evidence>
<dbReference type="Proteomes" id="UP001314205">
    <property type="component" value="Unassembled WGS sequence"/>
</dbReference>
<evidence type="ECO:0000313" key="2">
    <source>
        <dbReference type="Proteomes" id="UP001314205"/>
    </source>
</evidence>
<name>A0AAV1L3A3_9NEOP</name>
<accession>A0AAV1L3A3</accession>